<evidence type="ECO:0000313" key="2">
    <source>
        <dbReference type="Proteomes" id="UP000011523"/>
    </source>
</evidence>
<name>M0DPV3_9EURY</name>
<keyword evidence="2" id="KW-1185">Reference proteome</keyword>
<gene>
    <name evidence="1" type="ORF">C472_08619</name>
</gene>
<proteinExistence type="predicted"/>
<dbReference type="Proteomes" id="UP000011523">
    <property type="component" value="Unassembled WGS sequence"/>
</dbReference>
<dbReference type="AlphaFoldDB" id="M0DPV3"/>
<sequence>MIAIDAQGNSVAGVSELQSMQAEFAVEGLDVTGNQTYRVVTQKWELEDAETLGEELLDEIAEQYAALIQLGHEAFITA</sequence>
<dbReference type="EMBL" id="AOJD01000047">
    <property type="protein sequence ID" value="ELZ37506.1"/>
    <property type="molecule type" value="Genomic_DNA"/>
</dbReference>
<protein>
    <submittedName>
        <fullName evidence="1">Uncharacterized protein</fullName>
    </submittedName>
</protein>
<dbReference type="PATRIC" id="fig|1227485.3.peg.1663"/>
<reference evidence="1 2" key="1">
    <citation type="journal article" date="2014" name="PLoS Genet.">
        <title>Phylogenetically driven sequencing of extremely halophilic archaea reveals strategies for static and dynamic osmo-response.</title>
        <authorList>
            <person name="Becker E.A."/>
            <person name="Seitzer P.M."/>
            <person name="Tritt A."/>
            <person name="Larsen D."/>
            <person name="Krusor M."/>
            <person name="Yao A.I."/>
            <person name="Wu D."/>
            <person name="Madern D."/>
            <person name="Eisen J.A."/>
            <person name="Darling A.E."/>
            <person name="Facciotti M.T."/>
        </authorList>
    </citation>
    <scope>NUCLEOTIDE SEQUENCE [LARGE SCALE GENOMIC DNA]</scope>
    <source>
        <strain evidence="1 2">DSM 14210</strain>
    </source>
</reference>
<comment type="caution">
    <text evidence="1">The sequence shown here is derived from an EMBL/GenBank/DDBJ whole genome shotgun (WGS) entry which is preliminary data.</text>
</comment>
<organism evidence="1 2">
    <name type="scientific">Halorubrum tebenquichense DSM 14210</name>
    <dbReference type="NCBI Taxonomy" id="1227485"/>
    <lineage>
        <taxon>Archaea</taxon>
        <taxon>Methanobacteriati</taxon>
        <taxon>Methanobacteriota</taxon>
        <taxon>Stenosarchaea group</taxon>
        <taxon>Halobacteria</taxon>
        <taxon>Halobacteriales</taxon>
        <taxon>Haloferacaceae</taxon>
        <taxon>Halorubrum</taxon>
    </lineage>
</organism>
<accession>M0DPV3</accession>
<evidence type="ECO:0000313" key="1">
    <source>
        <dbReference type="EMBL" id="ELZ37506.1"/>
    </source>
</evidence>